<evidence type="ECO:0000256" key="2">
    <source>
        <dbReference type="SAM" id="SignalP"/>
    </source>
</evidence>
<evidence type="ECO:0000313" key="4">
    <source>
        <dbReference type="Proteomes" id="UP001479520"/>
    </source>
</evidence>
<protein>
    <recommendedName>
        <fullName evidence="5">Chitin-binding type-3 domain-containing protein</fullName>
    </recommendedName>
</protein>
<dbReference type="RefSeq" id="WP_028995936.1">
    <property type="nucleotide sequence ID" value="NZ_CALFBA010000096.1"/>
</dbReference>
<organism evidence="3 4">
    <name type="scientific">Azonexus hydrophilus</name>
    <dbReference type="NCBI Taxonomy" id="418702"/>
    <lineage>
        <taxon>Bacteria</taxon>
        <taxon>Pseudomonadati</taxon>
        <taxon>Pseudomonadota</taxon>
        <taxon>Betaproteobacteria</taxon>
        <taxon>Rhodocyclales</taxon>
        <taxon>Azonexaceae</taxon>
        <taxon>Azonexus</taxon>
    </lineage>
</organism>
<proteinExistence type="predicted"/>
<gene>
    <name evidence="3" type="ORF">AADV58_07685</name>
</gene>
<dbReference type="EMBL" id="CP151406">
    <property type="protein sequence ID" value="WZJ23019.1"/>
    <property type="molecule type" value="Genomic_DNA"/>
</dbReference>
<name>A0ABZ2XMG2_9RHOO</name>
<feature type="compositionally biased region" description="Basic residues" evidence="1">
    <location>
        <begin position="28"/>
        <end position="46"/>
    </location>
</feature>
<dbReference type="Proteomes" id="UP001479520">
    <property type="component" value="Chromosome"/>
</dbReference>
<evidence type="ECO:0000313" key="3">
    <source>
        <dbReference type="EMBL" id="WZJ23019.1"/>
    </source>
</evidence>
<feature type="signal peptide" evidence="2">
    <location>
        <begin position="1"/>
        <end position="23"/>
    </location>
</feature>
<accession>A0ABZ2XMG2</accession>
<keyword evidence="2" id="KW-0732">Signal</keyword>
<sequence length="124" mass="13855">MKRIVNTLLAASLSIGLIGQASAGPDRHWRHDHRPQVSQHHHHYHAPPRVQKHHHRNDWIGPAAVLTIGGLAIGTALYHANTPPRVVHGAPPPPNGNWFYCRSSGQYYPYTQACPEGWQAVRPH</sequence>
<reference evidence="3 4" key="1">
    <citation type="submission" date="2024-04" db="EMBL/GenBank/DDBJ databases">
        <title>Dissimilatory iodate-reducing microorganisms contribute to the enrichment of iodine in groundwater.</title>
        <authorList>
            <person name="Jiang Z."/>
        </authorList>
    </citation>
    <scope>NUCLEOTIDE SEQUENCE [LARGE SCALE GENOMIC DNA]</scope>
    <source>
        <strain evidence="3 4">NCP973</strain>
    </source>
</reference>
<feature type="chain" id="PRO_5045152741" description="Chitin-binding type-3 domain-containing protein" evidence="2">
    <location>
        <begin position="24"/>
        <end position="124"/>
    </location>
</feature>
<evidence type="ECO:0000256" key="1">
    <source>
        <dbReference type="SAM" id="MobiDB-lite"/>
    </source>
</evidence>
<evidence type="ECO:0008006" key="5">
    <source>
        <dbReference type="Google" id="ProtNLM"/>
    </source>
</evidence>
<keyword evidence="4" id="KW-1185">Reference proteome</keyword>
<feature type="region of interest" description="Disordered" evidence="1">
    <location>
        <begin position="24"/>
        <end position="46"/>
    </location>
</feature>